<dbReference type="InterPro" id="IPR012795">
    <property type="entry name" value="tRNA_Ile_lys_synt_N"/>
</dbReference>
<evidence type="ECO:0000256" key="6">
    <source>
        <dbReference type="ARBA" id="ARBA00022840"/>
    </source>
</evidence>
<dbReference type="EMBL" id="JBHTJN010000001">
    <property type="protein sequence ID" value="MFD0965357.1"/>
    <property type="molecule type" value="Genomic_DNA"/>
</dbReference>
<feature type="domain" description="Lysidine-tRNA(Ile) synthetase C-terminal" evidence="9">
    <location>
        <begin position="377"/>
        <end position="436"/>
    </location>
</feature>
<evidence type="ECO:0000256" key="8">
    <source>
        <dbReference type="HAMAP-Rule" id="MF_01161"/>
    </source>
</evidence>
<keyword evidence="6 8" id="KW-0067">ATP-binding</keyword>
<dbReference type="InterPro" id="IPR012094">
    <property type="entry name" value="tRNA_Ile_lys_synt"/>
</dbReference>
<dbReference type="SUPFAM" id="SSF56037">
    <property type="entry name" value="PheT/TilS domain"/>
    <property type="match status" value="1"/>
</dbReference>
<dbReference type="EC" id="6.3.4.19" evidence="8"/>
<keyword evidence="3 8" id="KW-0436">Ligase</keyword>
<keyword evidence="5 8" id="KW-0547">Nucleotide-binding</keyword>
<comment type="domain">
    <text evidence="8">The N-terminal region contains the highly conserved SGGXDS motif, predicted to be a P-loop motif involved in ATP binding.</text>
</comment>
<evidence type="ECO:0000256" key="1">
    <source>
        <dbReference type="ARBA" id="ARBA00004496"/>
    </source>
</evidence>
<evidence type="ECO:0000256" key="2">
    <source>
        <dbReference type="ARBA" id="ARBA00022490"/>
    </source>
</evidence>
<comment type="similarity">
    <text evidence="8">Belongs to the tRNA(Ile)-lysidine synthase family.</text>
</comment>
<evidence type="ECO:0000256" key="4">
    <source>
        <dbReference type="ARBA" id="ARBA00022694"/>
    </source>
</evidence>
<reference evidence="11" key="1">
    <citation type="journal article" date="2019" name="Int. J. Syst. Evol. Microbiol.">
        <title>The Global Catalogue of Microorganisms (GCM) 10K type strain sequencing project: providing services to taxonomists for standard genome sequencing and annotation.</title>
        <authorList>
            <consortium name="The Broad Institute Genomics Platform"/>
            <consortium name="The Broad Institute Genome Sequencing Center for Infectious Disease"/>
            <person name="Wu L."/>
            <person name="Ma J."/>
        </authorList>
    </citation>
    <scope>NUCLEOTIDE SEQUENCE [LARGE SCALE GENOMIC DNA]</scope>
    <source>
        <strain evidence="11">CCUG 61707</strain>
    </source>
</reference>
<dbReference type="InterPro" id="IPR011063">
    <property type="entry name" value="TilS/TtcA_N"/>
</dbReference>
<proteinExistence type="inferred from homology"/>
<evidence type="ECO:0000313" key="10">
    <source>
        <dbReference type="EMBL" id="MFD0965357.1"/>
    </source>
</evidence>
<feature type="binding site" evidence="8">
    <location>
        <begin position="27"/>
        <end position="32"/>
    </location>
    <ligand>
        <name>ATP</name>
        <dbReference type="ChEBI" id="CHEBI:30616"/>
    </ligand>
</feature>
<dbReference type="InterPro" id="IPR012796">
    <property type="entry name" value="Lysidine-tRNA-synth_C"/>
</dbReference>
<name>A0ABW3I780_9PAST</name>
<dbReference type="HAMAP" id="MF_01161">
    <property type="entry name" value="tRNA_Ile_lys_synt"/>
    <property type="match status" value="1"/>
</dbReference>
<comment type="catalytic activity">
    <reaction evidence="7 8">
        <text>cytidine(34) in tRNA(Ile2) + L-lysine + ATP = lysidine(34) in tRNA(Ile2) + AMP + diphosphate + H(+)</text>
        <dbReference type="Rhea" id="RHEA:43744"/>
        <dbReference type="Rhea" id="RHEA-COMP:10625"/>
        <dbReference type="Rhea" id="RHEA-COMP:10670"/>
        <dbReference type="ChEBI" id="CHEBI:15378"/>
        <dbReference type="ChEBI" id="CHEBI:30616"/>
        <dbReference type="ChEBI" id="CHEBI:32551"/>
        <dbReference type="ChEBI" id="CHEBI:33019"/>
        <dbReference type="ChEBI" id="CHEBI:82748"/>
        <dbReference type="ChEBI" id="CHEBI:83665"/>
        <dbReference type="ChEBI" id="CHEBI:456215"/>
        <dbReference type="EC" id="6.3.4.19"/>
    </reaction>
</comment>
<dbReference type="GO" id="GO:0032267">
    <property type="term" value="F:tRNA(Ile)-lysidine synthase activity"/>
    <property type="evidence" value="ECO:0007669"/>
    <property type="project" value="UniProtKB-EC"/>
</dbReference>
<evidence type="ECO:0000256" key="7">
    <source>
        <dbReference type="ARBA" id="ARBA00048539"/>
    </source>
</evidence>
<accession>A0ABW3I780</accession>
<dbReference type="Gene3D" id="3.40.50.620">
    <property type="entry name" value="HUPs"/>
    <property type="match status" value="1"/>
</dbReference>
<comment type="subcellular location">
    <subcellularLocation>
        <location evidence="1 8">Cytoplasm</location>
    </subcellularLocation>
</comment>
<dbReference type="Pfam" id="PF09179">
    <property type="entry name" value="TilS"/>
    <property type="match status" value="1"/>
</dbReference>
<evidence type="ECO:0000256" key="5">
    <source>
        <dbReference type="ARBA" id="ARBA00022741"/>
    </source>
</evidence>
<dbReference type="NCBIfam" id="TIGR02433">
    <property type="entry name" value="lysidine_TilS_C"/>
    <property type="match status" value="1"/>
</dbReference>
<dbReference type="InterPro" id="IPR015262">
    <property type="entry name" value="tRNA_Ile_lys_synt_subst-bd"/>
</dbReference>
<evidence type="ECO:0000259" key="9">
    <source>
        <dbReference type="SMART" id="SM00977"/>
    </source>
</evidence>
<dbReference type="PANTHER" id="PTHR43033:SF1">
    <property type="entry name" value="TRNA(ILE)-LYSIDINE SYNTHASE-RELATED"/>
    <property type="match status" value="1"/>
</dbReference>
<dbReference type="Gene3D" id="1.20.59.20">
    <property type="match status" value="1"/>
</dbReference>
<keyword evidence="2 8" id="KW-0963">Cytoplasm</keyword>
<dbReference type="NCBIfam" id="TIGR02432">
    <property type="entry name" value="lysidine_TilS_N"/>
    <property type="match status" value="1"/>
</dbReference>
<dbReference type="SUPFAM" id="SSF82829">
    <property type="entry name" value="MesJ substrate recognition domain-like"/>
    <property type="match status" value="1"/>
</dbReference>
<gene>
    <name evidence="8 10" type="primary">tilS</name>
    <name evidence="10" type="ORF">ACFQ02_00550</name>
</gene>
<dbReference type="SUPFAM" id="SSF52402">
    <property type="entry name" value="Adenine nucleotide alpha hydrolases-like"/>
    <property type="match status" value="1"/>
</dbReference>
<evidence type="ECO:0000313" key="11">
    <source>
        <dbReference type="Proteomes" id="UP001596996"/>
    </source>
</evidence>
<sequence length="436" mass="51248">MMTLFNHFVQQVDLYYSKQIRFFIGFSGGLDSTVLVSLFSELQKIRPHIQIKVIHIHHGLSPNADNWAFHCQQVCHNLGLPFEVQRVQVNSKAGLEAGAREARYQAIKEHLPPTAIFVTAHHLQDQTETFFLALKRGSGLQGLGAMQPQSTVFNVPVFRPLLPFSRQQLLEYANKCNLTWIEDESNQNNYYDRNFLRNEILPLLRQRWSHFDQSVQRSAQHCIEQQQLINELLATEFQQRFNKNDRTFDVNGFTPQAKTKQNFLLRQWIAQFNLTMPSVIQLEHINRDVIFADSDRNPTYYLAPYTIRRYQQTLYLTKPFADLRQIRLEIKLDQRITLPDQLGYIKLRKSEPHFIASWTQVNHQQIEHKLPITNQPIEIRFTYAGKVRSKTGINQDIKKCWQQHKIPPWQRQRTPLVFYGNTFIAALGLFEQYITI</sequence>
<dbReference type="PANTHER" id="PTHR43033">
    <property type="entry name" value="TRNA(ILE)-LYSIDINE SYNTHASE-RELATED"/>
    <property type="match status" value="1"/>
</dbReference>
<dbReference type="RefSeq" id="WP_380817928.1">
    <property type="nucleotide sequence ID" value="NZ_JBHTJN010000001.1"/>
</dbReference>
<dbReference type="InterPro" id="IPR014729">
    <property type="entry name" value="Rossmann-like_a/b/a_fold"/>
</dbReference>
<comment type="caution">
    <text evidence="10">The sequence shown here is derived from an EMBL/GenBank/DDBJ whole genome shotgun (WGS) entry which is preliminary data.</text>
</comment>
<evidence type="ECO:0000256" key="3">
    <source>
        <dbReference type="ARBA" id="ARBA00022598"/>
    </source>
</evidence>
<dbReference type="SMART" id="SM00977">
    <property type="entry name" value="TilS_C"/>
    <property type="match status" value="1"/>
</dbReference>
<dbReference type="Pfam" id="PF11734">
    <property type="entry name" value="TilS_C"/>
    <property type="match status" value="1"/>
</dbReference>
<comment type="function">
    <text evidence="8">Ligates lysine onto the cytidine present at position 34 of the AUA codon-specific tRNA(Ile) that contains the anticodon CAU, in an ATP-dependent manner. Cytidine is converted to lysidine, thus changing the amino acid specificity of the tRNA from methionine to isoleucine.</text>
</comment>
<protein>
    <recommendedName>
        <fullName evidence="8">tRNA(Ile)-lysidine synthase</fullName>
        <ecNumber evidence="8">6.3.4.19</ecNumber>
    </recommendedName>
    <alternativeName>
        <fullName evidence="8">tRNA(Ile)-2-lysyl-cytidine synthase</fullName>
    </alternativeName>
    <alternativeName>
        <fullName evidence="8">tRNA(Ile)-lysidine synthetase</fullName>
    </alternativeName>
</protein>
<dbReference type="Proteomes" id="UP001596996">
    <property type="component" value="Unassembled WGS sequence"/>
</dbReference>
<dbReference type="CDD" id="cd01992">
    <property type="entry name" value="TilS_N"/>
    <property type="match status" value="1"/>
</dbReference>
<keyword evidence="11" id="KW-1185">Reference proteome</keyword>
<organism evidence="10 11">
    <name type="scientific">Seminibacterium arietis</name>
    <dbReference type="NCBI Taxonomy" id="1173502"/>
    <lineage>
        <taxon>Bacteria</taxon>
        <taxon>Pseudomonadati</taxon>
        <taxon>Pseudomonadota</taxon>
        <taxon>Gammaproteobacteria</taxon>
        <taxon>Pasteurellales</taxon>
        <taxon>Pasteurellaceae</taxon>
        <taxon>Seminibacterium</taxon>
    </lineage>
</organism>
<keyword evidence="4 8" id="KW-0819">tRNA processing</keyword>
<dbReference type="Pfam" id="PF01171">
    <property type="entry name" value="ATP_bind_3"/>
    <property type="match status" value="1"/>
</dbReference>